<dbReference type="PANTHER" id="PTHR20921:SF0">
    <property type="entry name" value="TRANSMEMBRANE PROTEIN 222"/>
    <property type="match status" value="1"/>
</dbReference>
<evidence type="ECO:0000313" key="3">
    <source>
        <dbReference type="Proteomes" id="UP000639338"/>
    </source>
</evidence>
<keyword evidence="1" id="KW-0812">Transmembrane</keyword>
<feature type="transmembrane region" description="Helical" evidence="1">
    <location>
        <begin position="165"/>
        <end position="182"/>
    </location>
</feature>
<keyword evidence="1" id="KW-1133">Transmembrane helix</keyword>
<dbReference type="EMBL" id="JACMRX010000002">
    <property type="protein sequence ID" value="KAF7994442.1"/>
    <property type="molecule type" value="Genomic_DNA"/>
</dbReference>
<evidence type="ECO:0000313" key="2">
    <source>
        <dbReference type="EMBL" id="KAF7994442.1"/>
    </source>
</evidence>
<sequence length="183" mass="20668">MKDNDYFAQSSRTTSASSVMDLSIDSARGRFPFCIVWTPIPLLTYFFPFIGHMGIATSTGIIRDFAGPYHVSEDKMAFGKPTKYWQLDYSKAKGGVAGWDDAVGEASDIYKTRMHNLCCDNCHSHVATALNLMSYDNSSSWNMIKLAFMILIYGKYVGILGFIKTWTPFLFIVAVILTYWFII</sequence>
<dbReference type="AlphaFoldDB" id="A0A835CSL6"/>
<reference evidence="2 3" key="1">
    <citation type="submission" date="2020-08" db="EMBL/GenBank/DDBJ databases">
        <title>Aphidius gifuensis genome sequencing and assembly.</title>
        <authorList>
            <person name="Du Z."/>
        </authorList>
    </citation>
    <scope>NUCLEOTIDE SEQUENCE [LARGE SCALE GENOMIC DNA]</scope>
    <source>
        <strain evidence="2">YNYX2018</strain>
        <tissue evidence="2">Adults</tissue>
    </source>
</reference>
<organism evidence="2 3">
    <name type="scientific">Aphidius gifuensis</name>
    <name type="common">Parasitoid wasp</name>
    <dbReference type="NCBI Taxonomy" id="684658"/>
    <lineage>
        <taxon>Eukaryota</taxon>
        <taxon>Metazoa</taxon>
        <taxon>Ecdysozoa</taxon>
        <taxon>Arthropoda</taxon>
        <taxon>Hexapoda</taxon>
        <taxon>Insecta</taxon>
        <taxon>Pterygota</taxon>
        <taxon>Neoptera</taxon>
        <taxon>Endopterygota</taxon>
        <taxon>Hymenoptera</taxon>
        <taxon>Apocrita</taxon>
        <taxon>Ichneumonoidea</taxon>
        <taxon>Braconidae</taxon>
        <taxon>Aphidiinae</taxon>
        <taxon>Aphidius</taxon>
    </lineage>
</organism>
<dbReference type="PANTHER" id="PTHR20921">
    <property type="entry name" value="TRANSMEMBRANE PROTEIN 222"/>
    <property type="match status" value="1"/>
</dbReference>
<accession>A0A835CSL6</accession>
<protein>
    <recommendedName>
        <fullName evidence="4">Transmembrane protein 222</fullName>
    </recommendedName>
</protein>
<dbReference type="OrthoDB" id="267284at2759"/>
<dbReference type="InterPro" id="IPR008496">
    <property type="entry name" value="TMEM222/RTE1"/>
</dbReference>
<proteinExistence type="predicted"/>
<keyword evidence="1" id="KW-0472">Membrane</keyword>
<evidence type="ECO:0008006" key="4">
    <source>
        <dbReference type="Google" id="ProtNLM"/>
    </source>
</evidence>
<comment type="caution">
    <text evidence="2">The sequence shown here is derived from an EMBL/GenBank/DDBJ whole genome shotgun (WGS) entry which is preliminary data.</text>
</comment>
<name>A0A835CSL6_APHGI</name>
<keyword evidence="3" id="KW-1185">Reference proteome</keyword>
<dbReference type="Pfam" id="PF05608">
    <property type="entry name" value="RTE1"/>
    <property type="match status" value="1"/>
</dbReference>
<dbReference type="Proteomes" id="UP000639338">
    <property type="component" value="Unassembled WGS sequence"/>
</dbReference>
<gene>
    <name evidence="2" type="ORF">HCN44_003914</name>
</gene>
<feature type="transmembrane region" description="Helical" evidence="1">
    <location>
        <begin position="143"/>
        <end position="159"/>
    </location>
</feature>
<evidence type="ECO:0000256" key="1">
    <source>
        <dbReference type="SAM" id="Phobius"/>
    </source>
</evidence>